<feature type="region of interest" description="Disordered" evidence="2">
    <location>
        <begin position="218"/>
        <end position="241"/>
    </location>
</feature>
<keyword evidence="1" id="KW-0547">Nucleotide-binding</keyword>
<dbReference type="GO" id="GO:0016787">
    <property type="term" value="F:hydrolase activity"/>
    <property type="evidence" value="ECO:0007669"/>
    <property type="project" value="UniProtKB-KW"/>
</dbReference>
<comment type="catalytic activity">
    <reaction evidence="1">
        <text>ATP + H2O = ADP + phosphate + H(+)</text>
        <dbReference type="Rhea" id="RHEA:13065"/>
        <dbReference type="ChEBI" id="CHEBI:15377"/>
        <dbReference type="ChEBI" id="CHEBI:15378"/>
        <dbReference type="ChEBI" id="CHEBI:30616"/>
        <dbReference type="ChEBI" id="CHEBI:43474"/>
        <dbReference type="ChEBI" id="CHEBI:456216"/>
        <dbReference type="EC" id="5.6.2.3"/>
    </reaction>
</comment>
<accession>A0A8S2E8S5</accession>
<dbReference type="GO" id="GO:0006310">
    <property type="term" value="P:DNA recombination"/>
    <property type="evidence" value="ECO:0007669"/>
    <property type="project" value="UniProtKB-KW"/>
</dbReference>
<evidence type="ECO:0000259" key="4">
    <source>
        <dbReference type="Pfam" id="PF14214"/>
    </source>
</evidence>
<dbReference type="GO" id="GO:0043139">
    <property type="term" value="F:5'-3' DNA helicase activity"/>
    <property type="evidence" value="ECO:0007669"/>
    <property type="project" value="UniProtKB-EC"/>
</dbReference>
<dbReference type="Proteomes" id="UP000682733">
    <property type="component" value="Unassembled WGS sequence"/>
</dbReference>
<comment type="caution">
    <text evidence="5">The sequence shown here is derived from an EMBL/GenBank/DDBJ whole genome shotgun (WGS) entry which is preliminary data.</text>
</comment>
<feature type="domain" description="DNA helicase Pif1-like DEAD-box helicase" evidence="3">
    <location>
        <begin position="1265"/>
        <end position="1463"/>
    </location>
</feature>
<feature type="domain" description="Helitron helicase-like" evidence="4">
    <location>
        <begin position="496"/>
        <end position="701"/>
    </location>
</feature>
<keyword evidence="1" id="KW-0234">DNA repair</keyword>
<dbReference type="InterPro" id="IPR051055">
    <property type="entry name" value="PIF1_helicase"/>
</dbReference>
<evidence type="ECO:0000313" key="6">
    <source>
        <dbReference type="EMBL" id="CAF3869196.1"/>
    </source>
</evidence>
<dbReference type="PANTHER" id="PTHR47642">
    <property type="entry name" value="ATP-DEPENDENT DNA HELICASE"/>
    <property type="match status" value="1"/>
</dbReference>
<dbReference type="InterPro" id="IPR010285">
    <property type="entry name" value="DNA_helicase_pif1-like_DEAD"/>
</dbReference>
<keyword evidence="1" id="KW-0233">DNA recombination</keyword>
<proteinExistence type="inferred from homology"/>
<dbReference type="EMBL" id="CAJNOK010010081">
    <property type="protein sequence ID" value="CAF1105849.1"/>
    <property type="molecule type" value="Genomic_DNA"/>
</dbReference>
<dbReference type="SUPFAM" id="SSF52540">
    <property type="entry name" value="P-loop containing nucleoside triphosphate hydrolases"/>
    <property type="match status" value="1"/>
</dbReference>
<reference evidence="5" key="1">
    <citation type="submission" date="2021-02" db="EMBL/GenBank/DDBJ databases">
        <authorList>
            <person name="Nowell W R."/>
        </authorList>
    </citation>
    <scope>NUCLEOTIDE SEQUENCE</scope>
</reference>
<dbReference type="PANTHER" id="PTHR47642:SF5">
    <property type="entry name" value="ATP-DEPENDENT DNA HELICASE"/>
    <property type="match status" value="1"/>
</dbReference>
<sequence>MTTSERVLRSRTRSAAFRSSDRVLHHTVSGGVNSYRSSSALRKVQGPKRSERSVSSRRRNPNTVHRDVQMRHNDEIAAPNATAFVDFSDDEVHSTQIFDDEQQLRYKRTHVLAHFVEEIDGFRCKLCNESVPLVIGFRRLAGRHLATRIKSYIEHELASLGIDESHITAITTDNGADIKSATMHKFGQQITCLAHNINLTISKGLCLWRKPDAKKYPLPDVPTEWNDDESEWDDENEDTSEDLLDEEDQLTTVTNGDLNEEERCLLNMQVNEDEVDLVDDGSMNDSLVLSLLGPAVTASTVTQDPHDLYNLLINVNDLLIRVRKLIKYIRRSSLIDSYLCEQMAAIDRVKGLVCDFHVRWNSTSLMIKRFLMHKDAIMKIVSSPERIAGLLQEQKITLKSFAISPLDWELLEALHIALEPFVFATQILSGRLYPTIGIGHFVYRTLEHFLEEKVARPNTFAYKAFYQINSTQRARYVQKSVWPQRINEFARQKRTKRFEEHYSFMYIVFNMIQRRDACQQARLIVSRPYFKDYASQIQSLTTKDLRVALTSIVSKTYSSKANPRLDILLKQVKAVAGHVMGSYHSRAELRIEIHSLIYKLGLPSIFITINPADIHSPMAMYFAGVNMDIDEILSNNFPLTVRKRAQLIASHPVATAKFFNHLIQTVIDTMISGEGVLGSTKAYYGTVESSGRGSLHLHMLIWLDHEYAPADVKQMIKDEEFRKNLIEYLEDIIKEDLDQFQNEYSPTNAALLLIVSPAFLLTPNPSAPNFDELLKKDTVKLVEEGNIHKYTDTCWKYSKSEECRTCRMRMPRKIIKQSNINVDTGVIEMRRNHPWINNFNEWLMTAIRCNMDIKYIWSASDAKALVYYITDYVTKSSLSFYDTYSLMLKGLESIENSDIRTTDVQERSRRLVLRCYNTIASQQELSGPQVASYLMGWPDHYTNEKFVKLFLIGIECHLQLCLDELKSKNNLQLATTDTDEEPAIVEIDDAGNKVDIEKEEEQFILERTNDKTTFALANTRIDYQYRRITIENVCLYDFVSEYYRERMKSKHGEYSKQAHQESPPGAGRGRPRSERLTFTSDHPLHLSHVLMKRAKNVPIPVLVGPQIPRQSREETRERYCRAILTLFKPWRKVEGLCSVNQTWDEAFRLYEDSFSDSAQTIIDNIELLHECKENRDAHLLQILEQGESEGDIDLNFVPQRKLRANDDSDADDVELLELLQSFDSVDTPSMLTSDSYIKEAIQWMDKSNRFEYLQSEEQEQLLTCIPGTGGTGKSHLIQAITTYFKLTNRERALRKLAPTAVAASNIDGQTIHSFLVPVQGVHESVRPGESKAEREWQDVEYVSIDEMSMVDLNLLARLAETITIGKSALAELPFGGVNLVLFGDYIQYSPIMDKALYTNFENELTTKAKKVKPLREVDINYRAGHSIMLQINCVVKLTQQMRTMDQRYSELLDRLRLGTCTREDYALLCTRVVAPNNIVKSLNLPPWKDAVILVYVNELRTELNGMAVLDKCYEIAGPPVI</sequence>
<dbReference type="InterPro" id="IPR025476">
    <property type="entry name" value="Helitron_helicase-like"/>
</dbReference>
<keyword evidence="1" id="KW-0347">Helicase</keyword>
<protein>
    <recommendedName>
        <fullName evidence="1">ATP-dependent DNA helicase</fullName>
        <ecNumber evidence="1">5.6.2.3</ecNumber>
    </recommendedName>
</protein>
<gene>
    <name evidence="5" type="ORF">OVA965_LOCUS19520</name>
    <name evidence="6" type="ORF">TMI583_LOCUS19579</name>
</gene>
<evidence type="ECO:0000313" key="5">
    <source>
        <dbReference type="EMBL" id="CAF1105849.1"/>
    </source>
</evidence>
<feature type="region of interest" description="Disordered" evidence="2">
    <location>
        <begin position="36"/>
        <end position="64"/>
    </location>
</feature>
<dbReference type="GO" id="GO:0006281">
    <property type="term" value="P:DNA repair"/>
    <property type="evidence" value="ECO:0007669"/>
    <property type="project" value="UniProtKB-KW"/>
</dbReference>
<keyword evidence="1" id="KW-0227">DNA damage</keyword>
<keyword evidence="1" id="KW-0378">Hydrolase</keyword>
<dbReference type="EC" id="5.6.2.3" evidence="1"/>
<dbReference type="InterPro" id="IPR012337">
    <property type="entry name" value="RNaseH-like_sf"/>
</dbReference>
<dbReference type="SUPFAM" id="SSF53098">
    <property type="entry name" value="Ribonuclease H-like"/>
    <property type="match status" value="1"/>
</dbReference>
<comment type="cofactor">
    <cofactor evidence="1">
        <name>Mg(2+)</name>
        <dbReference type="ChEBI" id="CHEBI:18420"/>
    </cofactor>
</comment>
<dbReference type="Gene3D" id="3.40.50.300">
    <property type="entry name" value="P-loop containing nucleotide triphosphate hydrolases"/>
    <property type="match status" value="1"/>
</dbReference>
<dbReference type="Pfam" id="PF05970">
    <property type="entry name" value="PIF1"/>
    <property type="match status" value="1"/>
</dbReference>
<dbReference type="EMBL" id="CAJOBA010011122">
    <property type="protein sequence ID" value="CAF3869196.1"/>
    <property type="molecule type" value="Genomic_DNA"/>
</dbReference>
<dbReference type="InterPro" id="IPR027417">
    <property type="entry name" value="P-loop_NTPase"/>
</dbReference>
<comment type="similarity">
    <text evidence="1">Belongs to the helicase family.</text>
</comment>
<name>A0A8S2E8S5_9BILA</name>
<evidence type="ECO:0000256" key="1">
    <source>
        <dbReference type="RuleBase" id="RU363044"/>
    </source>
</evidence>
<evidence type="ECO:0000313" key="7">
    <source>
        <dbReference type="Proteomes" id="UP000677228"/>
    </source>
</evidence>
<evidence type="ECO:0000256" key="2">
    <source>
        <dbReference type="SAM" id="MobiDB-lite"/>
    </source>
</evidence>
<dbReference type="Pfam" id="PF14214">
    <property type="entry name" value="Helitron_like_N"/>
    <property type="match status" value="1"/>
</dbReference>
<dbReference type="GO" id="GO:0005524">
    <property type="term" value="F:ATP binding"/>
    <property type="evidence" value="ECO:0007669"/>
    <property type="project" value="UniProtKB-KW"/>
</dbReference>
<feature type="non-terminal residue" evidence="5">
    <location>
        <position position="1"/>
    </location>
</feature>
<dbReference type="Proteomes" id="UP000677228">
    <property type="component" value="Unassembled WGS sequence"/>
</dbReference>
<dbReference type="GO" id="GO:0000723">
    <property type="term" value="P:telomere maintenance"/>
    <property type="evidence" value="ECO:0007669"/>
    <property type="project" value="InterPro"/>
</dbReference>
<feature type="compositionally biased region" description="Acidic residues" evidence="2">
    <location>
        <begin position="225"/>
        <end position="241"/>
    </location>
</feature>
<feature type="region of interest" description="Disordered" evidence="2">
    <location>
        <begin position="1051"/>
        <end position="1076"/>
    </location>
</feature>
<evidence type="ECO:0000259" key="3">
    <source>
        <dbReference type="Pfam" id="PF05970"/>
    </source>
</evidence>
<organism evidence="5 7">
    <name type="scientific">Didymodactylos carnosus</name>
    <dbReference type="NCBI Taxonomy" id="1234261"/>
    <lineage>
        <taxon>Eukaryota</taxon>
        <taxon>Metazoa</taxon>
        <taxon>Spiralia</taxon>
        <taxon>Gnathifera</taxon>
        <taxon>Rotifera</taxon>
        <taxon>Eurotatoria</taxon>
        <taxon>Bdelloidea</taxon>
        <taxon>Philodinida</taxon>
        <taxon>Philodinidae</taxon>
        <taxon>Didymodactylos</taxon>
    </lineage>
</organism>
<keyword evidence="1" id="KW-0067">ATP-binding</keyword>